<sequence length="55" mass="6190">MNQVLDYTGRVDGELLSPAYQKLAEEAFEGVFMMEALDKISDQGFVDTVKKLYAN</sequence>
<evidence type="ECO:0000313" key="2">
    <source>
        <dbReference type="Proteomes" id="UP001057375"/>
    </source>
</evidence>
<feature type="non-terminal residue" evidence="1">
    <location>
        <position position="55"/>
    </location>
</feature>
<organism evidence="1 2">
    <name type="scientific">Aduncisulcus paluster</name>
    <dbReference type="NCBI Taxonomy" id="2918883"/>
    <lineage>
        <taxon>Eukaryota</taxon>
        <taxon>Metamonada</taxon>
        <taxon>Carpediemonas-like organisms</taxon>
        <taxon>Aduncisulcus</taxon>
    </lineage>
</organism>
<proteinExistence type="predicted"/>
<protein>
    <submittedName>
        <fullName evidence="1">Uncharacterized protein</fullName>
    </submittedName>
</protein>
<gene>
    <name evidence="1" type="ORF">ADUPG1_003152</name>
</gene>
<accession>A0ABQ5KXH3</accession>
<evidence type="ECO:0000313" key="1">
    <source>
        <dbReference type="EMBL" id="GKT36358.1"/>
    </source>
</evidence>
<name>A0ABQ5KXH3_9EUKA</name>
<dbReference type="EMBL" id="BQXS01004118">
    <property type="protein sequence ID" value="GKT36358.1"/>
    <property type="molecule type" value="Genomic_DNA"/>
</dbReference>
<dbReference type="Proteomes" id="UP001057375">
    <property type="component" value="Unassembled WGS sequence"/>
</dbReference>
<comment type="caution">
    <text evidence="1">The sequence shown here is derived from an EMBL/GenBank/DDBJ whole genome shotgun (WGS) entry which is preliminary data.</text>
</comment>
<keyword evidence="2" id="KW-1185">Reference proteome</keyword>
<reference evidence="1" key="1">
    <citation type="submission" date="2022-03" db="EMBL/GenBank/DDBJ databases">
        <title>Draft genome sequence of Aduncisulcus paluster, a free-living microaerophilic Fornicata.</title>
        <authorList>
            <person name="Yuyama I."/>
            <person name="Kume K."/>
            <person name="Tamura T."/>
            <person name="Inagaki Y."/>
            <person name="Hashimoto T."/>
        </authorList>
    </citation>
    <scope>NUCLEOTIDE SEQUENCE</scope>
    <source>
        <strain evidence="1">NY0171</strain>
    </source>
</reference>